<keyword evidence="4" id="KW-0175">Coiled coil</keyword>
<dbReference type="Proteomes" id="UP000094385">
    <property type="component" value="Unassembled WGS sequence"/>
</dbReference>
<dbReference type="GO" id="GO:0000145">
    <property type="term" value="C:exocyst"/>
    <property type="evidence" value="ECO:0007669"/>
    <property type="project" value="TreeGrafter"/>
</dbReference>
<evidence type="ECO:0000256" key="2">
    <source>
        <dbReference type="ARBA" id="ARBA00022448"/>
    </source>
</evidence>
<dbReference type="Pfam" id="PF20667">
    <property type="entry name" value="Sec10_N"/>
    <property type="match status" value="1"/>
</dbReference>
<dbReference type="EMBL" id="KV454300">
    <property type="protein sequence ID" value="ODQ70614.1"/>
    <property type="molecule type" value="Genomic_DNA"/>
</dbReference>
<evidence type="ECO:0000259" key="6">
    <source>
        <dbReference type="Pfam" id="PF20667"/>
    </source>
</evidence>
<dbReference type="AlphaFoldDB" id="A0A1E3PZB3"/>
<keyword evidence="2" id="KW-0813">Transport</keyword>
<feature type="domain" description="Exocyst complex component Sec10-like alpha-helical bundle" evidence="5">
    <location>
        <begin position="173"/>
        <end position="434"/>
    </location>
</feature>
<dbReference type="STRING" id="675824.A0A1E3PZB3"/>
<keyword evidence="8" id="KW-1185">Reference proteome</keyword>
<dbReference type="InterPro" id="IPR048625">
    <property type="entry name" value="Sec10_N"/>
</dbReference>
<accession>A0A1E3PZB3</accession>
<evidence type="ECO:0000256" key="1">
    <source>
        <dbReference type="ARBA" id="ARBA00006572"/>
    </source>
</evidence>
<reference evidence="7 8" key="1">
    <citation type="journal article" date="2016" name="Proc. Natl. Acad. Sci. U.S.A.">
        <title>Comparative genomics of biotechnologically important yeasts.</title>
        <authorList>
            <person name="Riley R."/>
            <person name="Haridas S."/>
            <person name="Wolfe K.H."/>
            <person name="Lopes M.R."/>
            <person name="Hittinger C.T."/>
            <person name="Goeker M."/>
            <person name="Salamov A.A."/>
            <person name="Wisecaver J.H."/>
            <person name="Long T.M."/>
            <person name="Calvey C.H."/>
            <person name="Aerts A.L."/>
            <person name="Barry K.W."/>
            <person name="Choi C."/>
            <person name="Clum A."/>
            <person name="Coughlan A.Y."/>
            <person name="Deshpande S."/>
            <person name="Douglass A.P."/>
            <person name="Hanson S.J."/>
            <person name="Klenk H.-P."/>
            <person name="LaButti K.M."/>
            <person name="Lapidus A."/>
            <person name="Lindquist E.A."/>
            <person name="Lipzen A.M."/>
            <person name="Meier-Kolthoff J.P."/>
            <person name="Ohm R.A."/>
            <person name="Otillar R.P."/>
            <person name="Pangilinan J.L."/>
            <person name="Peng Y."/>
            <person name="Rokas A."/>
            <person name="Rosa C.A."/>
            <person name="Scheuner C."/>
            <person name="Sibirny A.A."/>
            <person name="Slot J.C."/>
            <person name="Stielow J.B."/>
            <person name="Sun H."/>
            <person name="Kurtzman C.P."/>
            <person name="Blackwell M."/>
            <person name="Grigoriev I.V."/>
            <person name="Jeffries T.W."/>
        </authorList>
    </citation>
    <scope>NUCLEOTIDE SEQUENCE [LARGE SCALE GENOMIC DNA]</scope>
    <source>
        <strain evidence="7 8">NRRL Y-11557</strain>
    </source>
</reference>
<feature type="domain" description="Exocyst complex component Sec10 N-terminal" evidence="6">
    <location>
        <begin position="51"/>
        <end position="164"/>
    </location>
</feature>
<proteinExistence type="inferred from homology"/>
<dbReference type="PANTHER" id="PTHR12100:SF0">
    <property type="entry name" value="EXOCYST COMPLEX COMPONENT 5"/>
    <property type="match status" value="1"/>
</dbReference>
<dbReference type="GO" id="GO:0006887">
    <property type="term" value="P:exocytosis"/>
    <property type="evidence" value="ECO:0007669"/>
    <property type="project" value="UniProtKB-KW"/>
</dbReference>
<evidence type="ECO:0000256" key="3">
    <source>
        <dbReference type="ARBA" id="ARBA00022483"/>
    </source>
</evidence>
<evidence type="ECO:0000313" key="8">
    <source>
        <dbReference type="Proteomes" id="UP000094385"/>
    </source>
</evidence>
<comment type="similarity">
    <text evidence="1">Belongs to the SEC10 family.</text>
</comment>
<evidence type="ECO:0000259" key="5">
    <source>
        <dbReference type="Pfam" id="PF07393"/>
    </source>
</evidence>
<sequence>MATLYDLDPQTRELLTLDTFLKQITVKEFVEGLTADHTIQESYGRTAAINPKPYIRTFEASLEALGRISAELNSREQKIQYDARQADAAHQRTVAATEALCHGLTNQFSDLDLLVSEVASTTTSLGEAVDLVSRQRNRAASSQFIIKCYISFLENDPSVVESMRTGSFEDQRQCAITVRQLLKIARKINNIPRAAVARENIEKYAEMVERELLKTFDKAYRSADMNSMKAVAGILTDFNGGVSVIQIFVNQHDFFIMKDKLLHESVIEDDNLWQKLCDPSCEDPPFDTATKELLDEIRATVKKESLIIKRVFPHPDSVLRVFLQRLFAQTIQQRIELILSHAKSISTLAYLRTLQNAHSEIGALVEDLKAILKPDLDTGGGLSMLLDQNMQDLFVPYIENRQYIDTEKRNLQELGSAMLARFNNYHLSRKTTKNHKLLNKLGTVTGRERWVKNKNTGN</sequence>
<dbReference type="Pfam" id="PF07393">
    <property type="entry name" value="Sec10_HB"/>
    <property type="match status" value="1"/>
</dbReference>
<gene>
    <name evidence="7" type="ORF">LIPSTDRAFT_74934</name>
</gene>
<dbReference type="GO" id="GO:0006893">
    <property type="term" value="P:Golgi to plasma membrane transport"/>
    <property type="evidence" value="ECO:0007669"/>
    <property type="project" value="TreeGrafter"/>
</dbReference>
<name>A0A1E3PZB3_LIPST</name>
<keyword evidence="3" id="KW-0268">Exocytosis</keyword>
<dbReference type="InterPro" id="IPR048627">
    <property type="entry name" value="Sec10_HB"/>
</dbReference>
<dbReference type="OrthoDB" id="125856at2759"/>
<evidence type="ECO:0000313" key="7">
    <source>
        <dbReference type="EMBL" id="ODQ70614.1"/>
    </source>
</evidence>
<protein>
    <submittedName>
        <fullName evidence="7">Uncharacterized protein</fullName>
    </submittedName>
</protein>
<organism evidence="7 8">
    <name type="scientific">Lipomyces starkeyi NRRL Y-11557</name>
    <dbReference type="NCBI Taxonomy" id="675824"/>
    <lineage>
        <taxon>Eukaryota</taxon>
        <taxon>Fungi</taxon>
        <taxon>Dikarya</taxon>
        <taxon>Ascomycota</taxon>
        <taxon>Saccharomycotina</taxon>
        <taxon>Lipomycetes</taxon>
        <taxon>Lipomycetales</taxon>
        <taxon>Lipomycetaceae</taxon>
        <taxon>Lipomyces</taxon>
    </lineage>
</organism>
<dbReference type="InterPro" id="IPR009976">
    <property type="entry name" value="Sec10-like"/>
</dbReference>
<evidence type="ECO:0000256" key="4">
    <source>
        <dbReference type="ARBA" id="ARBA00023054"/>
    </source>
</evidence>
<dbReference type="PANTHER" id="PTHR12100">
    <property type="entry name" value="SEC10"/>
    <property type="match status" value="1"/>
</dbReference>